<dbReference type="InterPro" id="IPR011009">
    <property type="entry name" value="Kinase-like_dom_sf"/>
</dbReference>
<feature type="domain" description="Protein kinase" evidence="8">
    <location>
        <begin position="11"/>
        <end position="263"/>
    </location>
</feature>
<keyword evidence="5 9" id="KW-0418">Kinase</keyword>
<dbReference type="EMBL" id="AP022599">
    <property type="protein sequence ID" value="BBY82165.1"/>
    <property type="molecule type" value="Genomic_DNA"/>
</dbReference>
<dbReference type="Gene3D" id="1.10.510.10">
    <property type="entry name" value="Transferase(Phosphotransferase) domain 1"/>
    <property type="match status" value="1"/>
</dbReference>
<dbReference type="PROSITE" id="PS50011">
    <property type="entry name" value="PROTEIN_KINASE_DOM"/>
    <property type="match status" value="1"/>
</dbReference>
<evidence type="ECO:0000259" key="8">
    <source>
        <dbReference type="PROSITE" id="PS50011"/>
    </source>
</evidence>
<evidence type="ECO:0000256" key="1">
    <source>
        <dbReference type="ARBA" id="ARBA00012513"/>
    </source>
</evidence>
<reference evidence="9 10" key="1">
    <citation type="journal article" date="2019" name="Emerg. Microbes Infect.">
        <title>Comprehensive subspecies identification of 175 nontuberculous mycobacteria species based on 7547 genomic profiles.</title>
        <authorList>
            <person name="Matsumoto Y."/>
            <person name="Kinjo T."/>
            <person name="Motooka D."/>
            <person name="Nabeya D."/>
            <person name="Jung N."/>
            <person name="Uechi K."/>
            <person name="Horii T."/>
            <person name="Iida T."/>
            <person name="Fujita J."/>
            <person name="Nakamura S."/>
        </authorList>
    </citation>
    <scope>NUCLEOTIDE SEQUENCE [LARGE SCALE GENOMIC DNA]</scope>
    <source>
        <strain evidence="9 10">JCM 6370</strain>
    </source>
</reference>
<dbReference type="PROSITE" id="PS00107">
    <property type="entry name" value="PROTEIN_KINASE_ATP"/>
    <property type="match status" value="1"/>
</dbReference>
<dbReference type="SUPFAM" id="SSF56112">
    <property type="entry name" value="Protein kinase-like (PK-like)"/>
    <property type="match status" value="1"/>
</dbReference>
<dbReference type="InterPro" id="IPR017441">
    <property type="entry name" value="Protein_kinase_ATP_BS"/>
</dbReference>
<dbReference type="GO" id="GO:0004674">
    <property type="term" value="F:protein serine/threonine kinase activity"/>
    <property type="evidence" value="ECO:0007669"/>
    <property type="project" value="UniProtKB-KW"/>
</dbReference>
<dbReference type="PANTHER" id="PTHR43289:SF6">
    <property type="entry name" value="SERINE_THREONINE-PROTEIN KINASE NEKL-3"/>
    <property type="match status" value="1"/>
</dbReference>
<proteinExistence type="predicted"/>
<dbReference type="RefSeq" id="WP_163902045.1">
    <property type="nucleotide sequence ID" value="NZ_AP022599.1"/>
</dbReference>
<feature type="binding site" evidence="7">
    <location>
        <position position="41"/>
    </location>
    <ligand>
        <name>ATP</name>
        <dbReference type="ChEBI" id="CHEBI:30616"/>
    </ligand>
</feature>
<dbReference type="GO" id="GO:0005524">
    <property type="term" value="F:ATP binding"/>
    <property type="evidence" value="ECO:0007669"/>
    <property type="project" value="UniProtKB-UniRule"/>
</dbReference>
<keyword evidence="10" id="KW-1185">Reference proteome</keyword>
<dbReference type="Proteomes" id="UP000467252">
    <property type="component" value="Chromosome"/>
</dbReference>
<dbReference type="Pfam" id="PF00069">
    <property type="entry name" value="Pkinase"/>
    <property type="match status" value="1"/>
</dbReference>
<dbReference type="SMART" id="SM00220">
    <property type="entry name" value="S_TKc"/>
    <property type="match status" value="1"/>
</dbReference>
<dbReference type="InterPro" id="IPR000719">
    <property type="entry name" value="Prot_kinase_dom"/>
</dbReference>
<protein>
    <recommendedName>
        <fullName evidence="1">non-specific serine/threonine protein kinase</fullName>
        <ecNumber evidence="1">2.7.11.1</ecNumber>
    </recommendedName>
</protein>
<keyword evidence="6 7" id="KW-0067">ATP-binding</keyword>
<sequence>MLAPGDRFERYVVDAVLGHGGYATVYRVHDAAAPDRVAALKILDEQHRHQAQVARLRREFELARRLDHPHIVKVFERGPGWLTMEVIDAGVATMAGRDARLTALGQIADALDYTHNRAVVHCDVKPANIRVGSAADGLRAVLIDFGVAHSMTDDIGRRPTQAEMSLPYAAPELITGHAPVSATDEYALACTTVELLTGAPPFTDDSSIGLIRAHLHRPTPRWSREFTWLPRVFDSILAKAMAKDPAERYPSCREFVSLVTRALR</sequence>
<name>A0A7I7ULA4_MYCPV</name>
<dbReference type="PANTHER" id="PTHR43289">
    <property type="entry name" value="MITOGEN-ACTIVATED PROTEIN KINASE KINASE KINASE 20-RELATED"/>
    <property type="match status" value="1"/>
</dbReference>
<evidence type="ECO:0000256" key="3">
    <source>
        <dbReference type="ARBA" id="ARBA00022679"/>
    </source>
</evidence>
<dbReference type="EC" id="2.7.11.1" evidence="1"/>
<evidence type="ECO:0000313" key="9">
    <source>
        <dbReference type="EMBL" id="BBY82165.1"/>
    </source>
</evidence>
<evidence type="ECO:0000256" key="7">
    <source>
        <dbReference type="PROSITE-ProRule" id="PRU10141"/>
    </source>
</evidence>
<accession>A0A7I7ULA4</accession>
<dbReference type="Gene3D" id="3.30.200.20">
    <property type="entry name" value="Phosphorylase Kinase, domain 1"/>
    <property type="match status" value="1"/>
</dbReference>
<evidence type="ECO:0000256" key="6">
    <source>
        <dbReference type="ARBA" id="ARBA00022840"/>
    </source>
</evidence>
<evidence type="ECO:0000256" key="5">
    <source>
        <dbReference type="ARBA" id="ARBA00022777"/>
    </source>
</evidence>
<dbReference type="CDD" id="cd14014">
    <property type="entry name" value="STKc_PknB_like"/>
    <property type="match status" value="1"/>
</dbReference>
<evidence type="ECO:0000256" key="2">
    <source>
        <dbReference type="ARBA" id="ARBA00022527"/>
    </source>
</evidence>
<keyword evidence="3" id="KW-0808">Transferase</keyword>
<keyword evidence="4 7" id="KW-0547">Nucleotide-binding</keyword>
<gene>
    <name evidence="9" type="ORF">MPUL_33230</name>
</gene>
<evidence type="ECO:0000256" key="4">
    <source>
        <dbReference type="ARBA" id="ARBA00022741"/>
    </source>
</evidence>
<dbReference type="AlphaFoldDB" id="A0A7I7ULA4"/>
<keyword evidence="2" id="KW-0723">Serine/threonine-protein kinase</keyword>
<evidence type="ECO:0000313" key="10">
    <source>
        <dbReference type="Proteomes" id="UP000467252"/>
    </source>
</evidence>
<organism evidence="9 10">
    <name type="scientific">Mycolicibacterium pulveris</name>
    <name type="common">Mycobacterium pulveris</name>
    <dbReference type="NCBI Taxonomy" id="36813"/>
    <lineage>
        <taxon>Bacteria</taxon>
        <taxon>Bacillati</taxon>
        <taxon>Actinomycetota</taxon>
        <taxon>Actinomycetes</taxon>
        <taxon>Mycobacteriales</taxon>
        <taxon>Mycobacteriaceae</taxon>
        <taxon>Mycolicibacterium</taxon>
    </lineage>
</organism>